<reference evidence="3 4" key="1">
    <citation type="submission" date="2021-01" db="EMBL/GenBank/DDBJ databases">
        <title>Belnapia mucosa sp. nov. and Belnapia arida sp. nov., isolated from the Tabernas Desert (Almeria, Spain).</title>
        <authorList>
            <person name="Molina-Menor E."/>
            <person name="Vidal-Verdu A."/>
            <person name="Calonge A."/>
            <person name="Satari L."/>
            <person name="Pereto J."/>
            <person name="Porcar M."/>
        </authorList>
    </citation>
    <scope>NUCLEOTIDE SEQUENCE [LARGE SCALE GENOMIC DNA]</scope>
    <source>
        <strain evidence="3 4">T18</strain>
    </source>
</reference>
<evidence type="ECO:0000256" key="1">
    <source>
        <dbReference type="SAM" id="MobiDB-lite"/>
    </source>
</evidence>
<feature type="region of interest" description="Disordered" evidence="1">
    <location>
        <begin position="154"/>
        <end position="199"/>
    </location>
</feature>
<accession>A0ABS1U096</accession>
<keyword evidence="2" id="KW-0472">Membrane</keyword>
<name>A0ABS1U096_9PROT</name>
<proteinExistence type="predicted"/>
<feature type="transmembrane region" description="Helical" evidence="2">
    <location>
        <begin position="130"/>
        <end position="151"/>
    </location>
</feature>
<keyword evidence="2" id="KW-0812">Transmembrane</keyword>
<feature type="compositionally biased region" description="Pro residues" evidence="1">
    <location>
        <begin position="178"/>
        <end position="193"/>
    </location>
</feature>
<keyword evidence="2" id="KW-1133">Transmembrane helix</keyword>
<gene>
    <name evidence="3" type="ORF">JMJ56_08775</name>
</gene>
<dbReference type="Proteomes" id="UP000660885">
    <property type="component" value="Unassembled WGS sequence"/>
</dbReference>
<feature type="region of interest" description="Disordered" evidence="1">
    <location>
        <begin position="97"/>
        <end position="125"/>
    </location>
</feature>
<evidence type="ECO:0000313" key="4">
    <source>
        <dbReference type="Proteomes" id="UP000660885"/>
    </source>
</evidence>
<dbReference type="RefSeq" id="WP_202831244.1">
    <property type="nucleotide sequence ID" value="NZ_JAETWB010000002.1"/>
</dbReference>
<feature type="compositionally biased region" description="Low complexity" evidence="1">
    <location>
        <begin position="161"/>
        <end position="177"/>
    </location>
</feature>
<comment type="caution">
    <text evidence="3">The sequence shown here is derived from an EMBL/GenBank/DDBJ whole genome shotgun (WGS) entry which is preliminary data.</text>
</comment>
<dbReference type="PRINTS" id="PR01217">
    <property type="entry name" value="PRICHEXTENSN"/>
</dbReference>
<sequence length="290" mass="30141">MALAHPAVGLALIDLIPNATPNAEARLRRALEAANFPERCPGTLPVWHGRVDPSMLRTLPKVVAEGFDALPPLGLGGPEGWIGAVQAALARDPAWEVPGRPRAAAPTPSAPDVAEEDEPGLAPRRRRRRWIGGGVVLACCLAAGIALLPAAPAPTPPSPQPLAAAPAPESQPVLAALPPLPAPPAPAPEPEPPAAQNLPPIERVVLPVLRPVEPPPKPAAEPPASEPVVEEPALATPPPAPPPPPPLRQAAAPRPRIDPNCSRALFRFQQGERLTAAEEAFVRTGCATRR</sequence>
<feature type="region of interest" description="Disordered" evidence="1">
    <location>
        <begin position="211"/>
        <end position="259"/>
    </location>
</feature>
<protein>
    <submittedName>
        <fullName evidence="3">Uncharacterized protein</fullName>
    </submittedName>
</protein>
<dbReference type="EMBL" id="JAETWB010000002">
    <property type="protein sequence ID" value="MBL6078098.1"/>
    <property type="molecule type" value="Genomic_DNA"/>
</dbReference>
<feature type="compositionally biased region" description="Pro residues" evidence="1">
    <location>
        <begin position="212"/>
        <end position="225"/>
    </location>
</feature>
<evidence type="ECO:0000313" key="3">
    <source>
        <dbReference type="EMBL" id="MBL6078098.1"/>
    </source>
</evidence>
<keyword evidence="4" id="KW-1185">Reference proteome</keyword>
<feature type="compositionally biased region" description="Low complexity" evidence="1">
    <location>
        <begin position="98"/>
        <end position="111"/>
    </location>
</feature>
<organism evidence="3 4">
    <name type="scientific">Belnapia arida</name>
    <dbReference type="NCBI Taxonomy" id="2804533"/>
    <lineage>
        <taxon>Bacteria</taxon>
        <taxon>Pseudomonadati</taxon>
        <taxon>Pseudomonadota</taxon>
        <taxon>Alphaproteobacteria</taxon>
        <taxon>Acetobacterales</taxon>
        <taxon>Roseomonadaceae</taxon>
        <taxon>Belnapia</taxon>
    </lineage>
</organism>
<evidence type="ECO:0000256" key="2">
    <source>
        <dbReference type="SAM" id="Phobius"/>
    </source>
</evidence>
<feature type="compositionally biased region" description="Pro residues" evidence="1">
    <location>
        <begin position="235"/>
        <end position="247"/>
    </location>
</feature>